<proteinExistence type="inferred from homology"/>
<dbReference type="AlphaFoldDB" id="A0A4Y6UZF8"/>
<gene>
    <name evidence="5" type="ORF">FFV09_21135</name>
</gene>
<dbReference type="SUPFAM" id="SSF46785">
    <property type="entry name" value="Winged helix' DNA-binding domain"/>
    <property type="match status" value="1"/>
</dbReference>
<reference evidence="5 6" key="1">
    <citation type="submission" date="2019-06" db="EMBL/GenBank/DDBJ databases">
        <title>Saccharibacillus brassicae sp. nov., an endophytic bacterium isolated from Chinese cabbage seeds (Brassica pekinensis).</title>
        <authorList>
            <person name="Jiang L."/>
            <person name="Lee J."/>
            <person name="Kim S.W."/>
        </authorList>
    </citation>
    <scope>NUCLEOTIDE SEQUENCE [LARGE SCALE GENOMIC DNA]</scope>
    <source>
        <strain evidence="6">KCTC 43072 / ATSA2</strain>
    </source>
</reference>
<dbReference type="KEGG" id="saca:FFV09_21135"/>
<dbReference type="GO" id="GO:0003677">
    <property type="term" value="F:DNA binding"/>
    <property type="evidence" value="ECO:0007669"/>
    <property type="project" value="UniProtKB-KW"/>
</dbReference>
<sequence>MEQAIPNISDAEWEIMKILWAGSPRTANEIIEALEGSRSWNPKTVRTLIKRLTGKNAIGYTQEGRIYAYYPKVQEEECVRSETNSFLKRVYGGTMRPMLAHFLRDEKLTKEDIDELRKILDERKD</sequence>
<evidence type="ECO:0000313" key="5">
    <source>
        <dbReference type="EMBL" id="QDH23142.1"/>
    </source>
</evidence>
<protein>
    <submittedName>
        <fullName evidence="5">BlaI/MecI/CopY family transcriptional regulator</fullName>
    </submittedName>
</protein>
<keyword evidence="2" id="KW-0805">Transcription regulation</keyword>
<evidence type="ECO:0000256" key="4">
    <source>
        <dbReference type="ARBA" id="ARBA00023163"/>
    </source>
</evidence>
<dbReference type="OrthoDB" id="1849040at2"/>
<keyword evidence="3" id="KW-0238">DNA-binding</keyword>
<evidence type="ECO:0000256" key="1">
    <source>
        <dbReference type="ARBA" id="ARBA00011046"/>
    </source>
</evidence>
<dbReference type="Proteomes" id="UP000316968">
    <property type="component" value="Chromosome"/>
</dbReference>
<dbReference type="RefSeq" id="WP_141449679.1">
    <property type="nucleotide sequence ID" value="NZ_CP041217.1"/>
</dbReference>
<accession>A0A4Y6UZF8</accession>
<evidence type="ECO:0000256" key="3">
    <source>
        <dbReference type="ARBA" id="ARBA00023125"/>
    </source>
</evidence>
<name>A0A4Y6UZF8_SACBS</name>
<dbReference type="EMBL" id="CP041217">
    <property type="protein sequence ID" value="QDH23142.1"/>
    <property type="molecule type" value="Genomic_DNA"/>
</dbReference>
<dbReference type="InterPro" id="IPR036388">
    <property type="entry name" value="WH-like_DNA-bd_sf"/>
</dbReference>
<keyword evidence="6" id="KW-1185">Reference proteome</keyword>
<evidence type="ECO:0000256" key="2">
    <source>
        <dbReference type="ARBA" id="ARBA00023015"/>
    </source>
</evidence>
<organism evidence="5 6">
    <name type="scientific">Saccharibacillus brassicae</name>
    <dbReference type="NCBI Taxonomy" id="2583377"/>
    <lineage>
        <taxon>Bacteria</taxon>
        <taxon>Bacillati</taxon>
        <taxon>Bacillota</taxon>
        <taxon>Bacilli</taxon>
        <taxon>Bacillales</taxon>
        <taxon>Paenibacillaceae</taxon>
        <taxon>Saccharibacillus</taxon>
    </lineage>
</organism>
<dbReference type="Pfam" id="PF03965">
    <property type="entry name" value="Penicillinase_R"/>
    <property type="match status" value="1"/>
</dbReference>
<dbReference type="Gene3D" id="1.10.4040.10">
    <property type="entry name" value="Penicillinase repressor domain"/>
    <property type="match status" value="1"/>
</dbReference>
<dbReference type="InterPro" id="IPR036390">
    <property type="entry name" value="WH_DNA-bd_sf"/>
</dbReference>
<dbReference type="PIRSF" id="PIRSF019455">
    <property type="entry name" value="CopR_AtkY"/>
    <property type="match status" value="1"/>
</dbReference>
<dbReference type="GO" id="GO:0045892">
    <property type="term" value="P:negative regulation of DNA-templated transcription"/>
    <property type="evidence" value="ECO:0007669"/>
    <property type="project" value="InterPro"/>
</dbReference>
<evidence type="ECO:0000313" key="6">
    <source>
        <dbReference type="Proteomes" id="UP000316968"/>
    </source>
</evidence>
<keyword evidence="4" id="KW-0804">Transcription</keyword>
<comment type="similarity">
    <text evidence="1">Belongs to the BlaI transcriptional regulatory family.</text>
</comment>
<dbReference type="Gene3D" id="1.10.10.10">
    <property type="entry name" value="Winged helix-like DNA-binding domain superfamily/Winged helix DNA-binding domain"/>
    <property type="match status" value="1"/>
</dbReference>
<dbReference type="InterPro" id="IPR005650">
    <property type="entry name" value="BlaI_family"/>
</dbReference>